<accession>A0AAD4L9G4</accession>
<organism evidence="2 3">
    <name type="scientific">Lactarius akahatsu</name>
    <dbReference type="NCBI Taxonomy" id="416441"/>
    <lineage>
        <taxon>Eukaryota</taxon>
        <taxon>Fungi</taxon>
        <taxon>Dikarya</taxon>
        <taxon>Basidiomycota</taxon>
        <taxon>Agaricomycotina</taxon>
        <taxon>Agaricomycetes</taxon>
        <taxon>Russulales</taxon>
        <taxon>Russulaceae</taxon>
        <taxon>Lactarius</taxon>
    </lineage>
</organism>
<evidence type="ECO:0000313" key="3">
    <source>
        <dbReference type="Proteomes" id="UP001201163"/>
    </source>
</evidence>
<feature type="transmembrane region" description="Helical" evidence="1">
    <location>
        <begin position="84"/>
        <end position="106"/>
    </location>
</feature>
<gene>
    <name evidence="2" type="ORF">EDB92DRAFT_1628883</name>
</gene>
<protein>
    <submittedName>
        <fullName evidence="2">Uncharacterized protein</fullName>
    </submittedName>
</protein>
<feature type="transmembrane region" description="Helical" evidence="1">
    <location>
        <begin position="118"/>
        <end position="137"/>
    </location>
</feature>
<keyword evidence="3" id="KW-1185">Reference proteome</keyword>
<feature type="transmembrane region" description="Helical" evidence="1">
    <location>
        <begin position="20"/>
        <end position="41"/>
    </location>
</feature>
<name>A0AAD4L9G4_9AGAM</name>
<evidence type="ECO:0000256" key="1">
    <source>
        <dbReference type="SAM" id="Phobius"/>
    </source>
</evidence>
<keyword evidence="1" id="KW-1133">Transmembrane helix</keyword>
<feature type="transmembrane region" description="Helical" evidence="1">
    <location>
        <begin position="157"/>
        <end position="177"/>
    </location>
</feature>
<dbReference type="EMBL" id="JAKELL010000097">
    <property type="protein sequence ID" value="KAH8982678.1"/>
    <property type="molecule type" value="Genomic_DNA"/>
</dbReference>
<comment type="caution">
    <text evidence="2">The sequence shown here is derived from an EMBL/GenBank/DDBJ whole genome shotgun (WGS) entry which is preliminary data.</text>
</comment>
<feature type="transmembrane region" description="Helical" evidence="1">
    <location>
        <begin position="228"/>
        <end position="245"/>
    </location>
</feature>
<feature type="transmembrane region" description="Helical" evidence="1">
    <location>
        <begin position="189"/>
        <end position="208"/>
    </location>
</feature>
<keyword evidence="1" id="KW-0472">Membrane</keyword>
<sequence>MVNWRDPATVAAEELAFIRPIHVTGGIYIWEIVAFIGFEYSIIWKKRKFTWSFLLYLGCRWFPLFFIASQFLGFDASQKINCQAWIIFSFLSGYLSFMCASALIILRVAILWNRNKTVIAFACAVWITNIAIDAYSLTTLHSAWTGSFCGVSHTERLRISVLSNFITDVILLVLMLIGLKRWKNAPKSYGVWGLLYTQGLIWVVIITLAEVPPTVFILLNLNDPMNMIFQALSLIFMALGAARLYRGLIDYPASNSSVKVVGTSSGPHSEIVSPFSHQTYRQAYRTKLQHDAEGGSIVLDTFNLPVKTSDSEVTRGEMFEGGNAV</sequence>
<proteinExistence type="predicted"/>
<reference evidence="2" key="1">
    <citation type="submission" date="2022-01" db="EMBL/GenBank/DDBJ databases">
        <title>Comparative genomics reveals a dynamic genome evolution in the ectomycorrhizal milk-cap (Lactarius) mushrooms.</title>
        <authorList>
            <consortium name="DOE Joint Genome Institute"/>
            <person name="Lebreton A."/>
            <person name="Tang N."/>
            <person name="Kuo A."/>
            <person name="LaButti K."/>
            <person name="Drula E."/>
            <person name="Barry K."/>
            <person name="Clum A."/>
            <person name="Lipzen A."/>
            <person name="Mousain D."/>
            <person name="Ng V."/>
            <person name="Wang R."/>
            <person name="Wang X."/>
            <person name="Dai Y."/>
            <person name="Henrissat B."/>
            <person name="Grigoriev I.V."/>
            <person name="Guerin-Laguette A."/>
            <person name="Yu F."/>
            <person name="Martin F.M."/>
        </authorList>
    </citation>
    <scope>NUCLEOTIDE SEQUENCE</scope>
    <source>
        <strain evidence="2">QP</strain>
    </source>
</reference>
<feature type="transmembrane region" description="Helical" evidence="1">
    <location>
        <begin position="53"/>
        <end position="72"/>
    </location>
</feature>
<dbReference type="AlphaFoldDB" id="A0AAD4L9G4"/>
<keyword evidence="1" id="KW-0812">Transmembrane</keyword>
<evidence type="ECO:0000313" key="2">
    <source>
        <dbReference type="EMBL" id="KAH8982678.1"/>
    </source>
</evidence>
<dbReference type="Proteomes" id="UP001201163">
    <property type="component" value="Unassembled WGS sequence"/>
</dbReference>